<organism evidence="1 2">
    <name type="scientific">Gloeocapsopsis crepidinum LEGE 06123</name>
    <dbReference type="NCBI Taxonomy" id="588587"/>
    <lineage>
        <taxon>Bacteria</taxon>
        <taxon>Bacillati</taxon>
        <taxon>Cyanobacteriota</taxon>
        <taxon>Cyanophyceae</taxon>
        <taxon>Oscillatoriophycideae</taxon>
        <taxon>Chroococcales</taxon>
        <taxon>Chroococcaceae</taxon>
        <taxon>Gloeocapsopsis</taxon>
    </lineage>
</organism>
<comment type="caution">
    <text evidence="1">The sequence shown here is derived from an EMBL/GenBank/DDBJ whole genome shotgun (WGS) entry which is preliminary data.</text>
</comment>
<reference evidence="1 2" key="1">
    <citation type="submission" date="2020-10" db="EMBL/GenBank/DDBJ databases">
        <authorList>
            <person name="Castelo-Branco R."/>
            <person name="Eusebio N."/>
            <person name="Adriana R."/>
            <person name="Vieira A."/>
            <person name="Brugerolle De Fraissinette N."/>
            <person name="Rezende De Castro R."/>
            <person name="Schneider M.P."/>
            <person name="Vasconcelos V."/>
            <person name="Leao P.N."/>
        </authorList>
    </citation>
    <scope>NUCLEOTIDE SEQUENCE [LARGE SCALE GENOMIC DNA]</scope>
    <source>
        <strain evidence="1 2">LEGE 06123</strain>
    </source>
</reference>
<name>A0ABR9V0B4_9CHRO</name>
<keyword evidence="2" id="KW-1185">Reference proteome</keyword>
<protein>
    <submittedName>
        <fullName evidence="1">Uncharacterized protein</fullName>
    </submittedName>
</protein>
<evidence type="ECO:0000313" key="2">
    <source>
        <dbReference type="Proteomes" id="UP000651156"/>
    </source>
</evidence>
<dbReference type="RefSeq" id="WP_193935062.1">
    <property type="nucleotide sequence ID" value="NZ_CAWPMZ010000035.1"/>
</dbReference>
<dbReference type="Proteomes" id="UP000651156">
    <property type="component" value="Unassembled WGS sequence"/>
</dbReference>
<evidence type="ECO:0000313" key="1">
    <source>
        <dbReference type="EMBL" id="MBE9193693.1"/>
    </source>
</evidence>
<dbReference type="EMBL" id="JADEWN010000127">
    <property type="protein sequence ID" value="MBE9193693.1"/>
    <property type="molecule type" value="Genomic_DNA"/>
</dbReference>
<proteinExistence type="predicted"/>
<sequence>MNSHSSEPDLCNQKSSVNSTSDIIEQLKKLKPEKVVSSFNTYQEANAFVIAL</sequence>
<accession>A0ABR9V0B4</accession>
<gene>
    <name evidence="1" type="ORF">IQ230_25965</name>
</gene>